<accession>A0ABD2P9G4</accession>
<keyword evidence="15" id="KW-1185">Reference proteome</keyword>
<dbReference type="AlphaFoldDB" id="A0ABD2P9G4"/>
<dbReference type="FunFam" id="3.30.200.20:FF:000579">
    <property type="entry name" value="cyclin-dependent kinase 20"/>
    <property type="match status" value="1"/>
</dbReference>
<evidence type="ECO:0000313" key="15">
    <source>
        <dbReference type="Proteomes" id="UP001516400"/>
    </source>
</evidence>
<dbReference type="InterPro" id="IPR011009">
    <property type="entry name" value="Kinase-like_dom_sf"/>
</dbReference>
<evidence type="ECO:0000256" key="12">
    <source>
        <dbReference type="ARBA" id="ARBA00048367"/>
    </source>
</evidence>
<evidence type="ECO:0000256" key="7">
    <source>
        <dbReference type="ARBA" id="ARBA00022840"/>
    </source>
</evidence>
<dbReference type="InterPro" id="IPR000719">
    <property type="entry name" value="Prot_kinase_dom"/>
</dbReference>
<dbReference type="SMART" id="SM00220">
    <property type="entry name" value="S_TKc"/>
    <property type="match status" value="1"/>
</dbReference>
<dbReference type="EMBL" id="JABFTP020000185">
    <property type="protein sequence ID" value="KAL3287372.1"/>
    <property type="molecule type" value="Genomic_DNA"/>
</dbReference>
<evidence type="ECO:0000256" key="5">
    <source>
        <dbReference type="ARBA" id="ARBA00022741"/>
    </source>
</evidence>
<dbReference type="PROSITE" id="PS50011">
    <property type="entry name" value="PROTEIN_KINASE_DOM"/>
    <property type="match status" value="1"/>
</dbReference>
<evidence type="ECO:0000256" key="9">
    <source>
        <dbReference type="ARBA" id="ARBA00035720"/>
    </source>
</evidence>
<sequence length="326" mass="36920">MEDFRLLGRAGEGAHGFVFKAIDRKSHKIVALKKISFNPNHPMPKNTMREICALRVLKSTNIVELIDIRGVESSILLVMEYLPCCLSDVIRFVENPILLSQIKTYMKMCLSGIHFMHSNNIMHRDLKPANLLISHSGVLKIADFGLARIYKRSDFRTYSHQVATRWYRAPELLYGSRTYTPKVDIWSVGCILGEMINKKPLFPGETDIEQLAIVLGTLGTPDEDIWPGITSLPDYNKISFSHSEPKSWNAVIPNGDEQTLSLIASMLQYNEAERPTGAEALNHDFFFVSPRPASMKEMPIISRIKTSMNKKLSSFEHLFGDFSQVS</sequence>
<evidence type="ECO:0000256" key="1">
    <source>
        <dbReference type="ARBA" id="ARBA00006485"/>
    </source>
</evidence>
<protein>
    <recommendedName>
        <fullName evidence="8">Cyclin-dependent kinase 20</fullName>
        <ecNumber evidence="2">2.7.11.22</ecNumber>
    </recommendedName>
    <alternativeName>
        <fullName evidence="9">Cell cycle-related kinase</fullName>
    </alternativeName>
    <alternativeName>
        <fullName evidence="10">Cell division protein kinase 20</fullName>
    </alternativeName>
</protein>
<keyword evidence="7" id="KW-0067">ATP-binding</keyword>
<evidence type="ECO:0000256" key="2">
    <source>
        <dbReference type="ARBA" id="ARBA00012425"/>
    </source>
</evidence>
<dbReference type="EC" id="2.7.11.22" evidence="2"/>
<proteinExistence type="inferred from homology"/>
<comment type="similarity">
    <text evidence="1">Belongs to the protein kinase superfamily. CMGC Ser/Thr protein kinase family. CDC2/CDKX subfamily.</text>
</comment>
<dbReference type="InterPro" id="IPR008271">
    <property type="entry name" value="Ser/Thr_kinase_AS"/>
</dbReference>
<evidence type="ECO:0000256" key="10">
    <source>
        <dbReference type="ARBA" id="ARBA00035723"/>
    </source>
</evidence>
<keyword evidence="6" id="KW-0418">Kinase</keyword>
<dbReference type="GO" id="GO:0005524">
    <property type="term" value="F:ATP binding"/>
    <property type="evidence" value="ECO:0007669"/>
    <property type="project" value="UniProtKB-KW"/>
</dbReference>
<keyword evidence="5" id="KW-0547">Nucleotide-binding</keyword>
<dbReference type="Gene3D" id="3.30.200.20">
    <property type="entry name" value="Phosphorylase Kinase, domain 1"/>
    <property type="match status" value="1"/>
</dbReference>
<dbReference type="GO" id="GO:0004693">
    <property type="term" value="F:cyclin-dependent protein serine/threonine kinase activity"/>
    <property type="evidence" value="ECO:0007669"/>
    <property type="project" value="UniProtKB-EC"/>
</dbReference>
<keyword evidence="4" id="KW-0808">Transferase</keyword>
<comment type="catalytic activity">
    <reaction evidence="12">
        <text>L-seryl-[protein] + ATP = O-phospho-L-seryl-[protein] + ADP + H(+)</text>
        <dbReference type="Rhea" id="RHEA:17989"/>
        <dbReference type="Rhea" id="RHEA-COMP:9863"/>
        <dbReference type="Rhea" id="RHEA-COMP:11604"/>
        <dbReference type="ChEBI" id="CHEBI:15378"/>
        <dbReference type="ChEBI" id="CHEBI:29999"/>
        <dbReference type="ChEBI" id="CHEBI:30616"/>
        <dbReference type="ChEBI" id="CHEBI:83421"/>
        <dbReference type="ChEBI" id="CHEBI:456216"/>
        <dbReference type="EC" id="2.7.11.22"/>
    </reaction>
</comment>
<evidence type="ECO:0000256" key="8">
    <source>
        <dbReference type="ARBA" id="ARBA00035711"/>
    </source>
</evidence>
<reference evidence="14 15" key="1">
    <citation type="journal article" date="2021" name="BMC Biol.">
        <title>Horizontally acquired antibacterial genes associated with adaptive radiation of ladybird beetles.</title>
        <authorList>
            <person name="Li H.S."/>
            <person name="Tang X.F."/>
            <person name="Huang Y.H."/>
            <person name="Xu Z.Y."/>
            <person name="Chen M.L."/>
            <person name="Du X.Y."/>
            <person name="Qiu B.Y."/>
            <person name="Chen P.T."/>
            <person name="Zhang W."/>
            <person name="Slipinski A."/>
            <person name="Escalona H.E."/>
            <person name="Waterhouse R.M."/>
            <person name="Zwick A."/>
            <person name="Pang H."/>
        </authorList>
    </citation>
    <scope>NUCLEOTIDE SEQUENCE [LARGE SCALE GENOMIC DNA]</scope>
    <source>
        <strain evidence="14">SYSU2018</strain>
    </source>
</reference>
<evidence type="ECO:0000256" key="4">
    <source>
        <dbReference type="ARBA" id="ARBA00022679"/>
    </source>
</evidence>
<feature type="domain" description="Protein kinase" evidence="13">
    <location>
        <begin position="4"/>
        <end position="286"/>
    </location>
</feature>
<dbReference type="FunFam" id="1.10.510.10:FF:000611">
    <property type="entry name" value="CMGC family protein kinase"/>
    <property type="match status" value="1"/>
</dbReference>
<evidence type="ECO:0000313" key="14">
    <source>
        <dbReference type="EMBL" id="KAL3287372.1"/>
    </source>
</evidence>
<dbReference type="Proteomes" id="UP001516400">
    <property type="component" value="Unassembled WGS sequence"/>
</dbReference>
<evidence type="ECO:0000256" key="6">
    <source>
        <dbReference type="ARBA" id="ARBA00022777"/>
    </source>
</evidence>
<dbReference type="Pfam" id="PF00069">
    <property type="entry name" value="Pkinase"/>
    <property type="match status" value="1"/>
</dbReference>
<name>A0ABD2P9G4_9CUCU</name>
<dbReference type="PANTHER" id="PTHR24056:SF171">
    <property type="entry name" value="CYCLIN-DEPENDENT KINASE 20"/>
    <property type="match status" value="1"/>
</dbReference>
<keyword evidence="3" id="KW-0723">Serine/threonine-protein kinase</keyword>
<dbReference type="PROSITE" id="PS00108">
    <property type="entry name" value="PROTEIN_KINASE_ST"/>
    <property type="match status" value="1"/>
</dbReference>
<evidence type="ECO:0000259" key="13">
    <source>
        <dbReference type="PROSITE" id="PS50011"/>
    </source>
</evidence>
<evidence type="ECO:0000256" key="11">
    <source>
        <dbReference type="ARBA" id="ARBA00047811"/>
    </source>
</evidence>
<organism evidence="14 15">
    <name type="scientific">Cryptolaemus montrouzieri</name>
    <dbReference type="NCBI Taxonomy" id="559131"/>
    <lineage>
        <taxon>Eukaryota</taxon>
        <taxon>Metazoa</taxon>
        <taxon>Ecdysozoa</taxon>
        <taxon>Arthropoda</taxon>
        <taxon>Hexapoda</taxon>
        <taxon>Insecta</taxon>
        <taxon>Pterygota</taxon>
        <taxon>Neoptera</taxon>
        <taxon>Endopterygota</taxon>
        <taxon>Coleoptera</taxon>
        <taxon>Polyphaga</taxon>
        <taxon>Cucujiformia</taxon>
        <taxon>Coccinelloidea</taxon>
        <taxon>Coccinellidae</taxon>
        <taxon>Scymninae</taxon>
        <taxon>Scymnini</taxon>
        <taxon>Cryptolaemus</taxon>
    </lineage>
</organism>
<evidence type="ECO:0000256" key="3">
    <source>
        <dbReference type="ARBA" id="ARBA00022527"/>
    </source>
</evidence>
<dbReference type="Gene3D" id="1.10.510.10">
    <property type="entry name" value="Transferase(Phosphotransferase) domain 1"/>
    <property type="match status" value="1"/>
</dbReference>
<dbReference type="InterPro" id="IPR050108">
    <property type="entry name" value="CDK"/>
</dbReference>
<dbReference type="SUPFAM" id="SSF56112">
    <property type="entry name" value="Protein kinase-like (PK-like)"/>
    <property type="match status" value="1"/>
</dbReference>
<dbReference type="PANTHER" id="PTHR24056">
    <property type="entry name" value="CELL DIVISION PROTEIN KINASE"/>
    <property type="match status" value="1"/>
</dbReference>
<gene>
    <name evidence="14" type="ORF">HHI36_001846</name>
</gene>
<comment type="catalytic activity">
    <reaction evidence="11">
        <text>L-threonyl-[protein] + ATP = O-phospho-L-threonyl-[protein] + ADP + H(+)</text>
        <dbReference type="Rhea" id="RHEA:46608"/>
        <dbReference type="Rhea" id="RHEA-COMP:11060"/>
        <dbReference type="Rhea" id="RHEA-COMP:11605"/>
        <dbReference type="ChEBI" id="CHEBI:15378"/>
        <dbReference type="ChEBI" id="CHEBI:30013"/>
        <dbReference type="ChEBI" id="CHEBI:30616"/>
        <dbReference type="ChEBI" id="CHEBI:61977"/>
        <dbReference type="ChEBI" id="CHEBI:456216"/>
        <dbReference type="EC" id="2.7.11.22"/>
    </reaction>
</comment>
<comment type="caution">
    <text evidence="14">The sequence shown here is derived from an EMBL/GenBank/DDBJ whole genome shotgun (WGS) entry which is preliminary data.</text>
</comment>